<evidence type="ECO:0000313" key="3">
    <source>
        <dbReference type="Proteomes" id="UP000450000"/>
    </source>
</evidence>
<dbReference type="Proteomes" id="UP000450000">
    <property type="component" value="Unassembled WGS sequence"/>
</dbReference>
<dbReference type="InterPro" id="IPR011335">
    <property type="entry name" value="Restrct_endonuc-II-like"/>
</dbReference>
<comment type="caution">
    <text evidence="2">The sequence shown here is derived from an EMBL/GenBank/DDBJ whole genome shotgun (WGS) entry which is preliminary data.</text>
</comment>
<proteinExistence type="predicted"/>
<reference evidence="2 3" key="1">
    <citation type="submission" date="2019-09" db="EMBL/GenBank/DDBJ databases">
        <title>Genome Sequences of Streptomyces kaniharaensis ATCC 21070.</title>
        <authorList>
            <person name="Zhu W."/>
            <person name="De Crecy-Lagard V."/>
            <person name="Richards N.G."/>
        </authorList>
    </citation>
    <scope>NUCLEOTIDE SEQUENCE [LARGE SCALE GENOMIC DNA]</scope>
    <source>
        <strain evidence="2 3">SF-557</strain>
    </source>
</reference>
<keyword evidence="2" id="KW-0540">Nuclease</keyword>
<protein>
    <submittedName>
        <fullName evidence="2">Uma2 family endonuclease</fullName>
    </submittedName>
</protein>
<dbReference type="PANTHER" id="PTHR35400">
    <property type="entry name" value="SLR1083 PROTEIN"/>
    <property type="match status" value="1"/>
</dbReference>
<organism evidence="2 3">
    <name type="scientific">Streptomyces kaniharaensis</name>
    <dbReference type="NCBI Taxonomy" id="212423"/>
    <lineage>
        <taxon>Bacteria</taxon>
        <taxon>Bacillati</taxon>
        <taxon>Actinomycetota</taxon>
        <taxon>Actinomycetes</taxon>
        <taxon>Kitasatosporales</taxon>
        <taxon>Streptomycetaceae</taxon>
        <taxon>Streptomyces</taxon>
    </lineage>
</organism>
<accession>A0A6N7KU27</accession>
<keyword evidence="2" id="KW-0378">Hydrolase</keyword>
<evidence type="ECO:0000259" key="1">
    <source>
        <dbReference type="Pfam" id="PF05685"/>
    </source>
</evidence>
<dbReference type="InterPro" id="IPR012296">
    <property type="entry name" value="Nuclease_put_TT1808"/>
</dbReference>
<gene>
    <name evidence="2" type="ORF">F7Q99_12615</name>
</gene>
<dbReference type="Gene3D" id="3.90.1570.10">
    <property type="entry name" value="tt1808, chain A"/>
    <property type="match status" value="1"/>
</dbReference>
<dbReference type="OrthoDB" id="3870404at2"/>
<dbReference type="InterPro" id="IPR008538">
    <property type="entry name" value="Uma2"/>
</dbReference>
<evidence type="ECO:0000313" key="2">
    <source>
        <dbReference type="EMBL" id="MQS13103.1"/>
    </source>
</evidence>
<dbReference type="GO" id="GO:0004519">
    <property type="term" value="F:endonuclease activity"/>
    <property type="evidence" value="ECO:0007669"/>
    <property type="project" value="UniProtKB-KW"/>
</dbReference>
<name>A0A6N7KU27_9ACTN</name>
<dbReference type="RefSeq" id="WP_153461312.1">
    <property type="nucleotide sequence ID" value="NZ_WBOF01000001.1"/>
</dbReference>
<keyword evidence="2" id="KW-0255">Endonuclease</keyword>
<dbReference type="Pfam" id="PF05685">
    <property type="entry name" value="Uma2"/>
    <property type="match status" value="1"/>
</dbReference>
<dbReference type="AlphaFoldDB" id="A0A6N7KU27"/>
<dbReference type="SUPFAM" id="SSF52980">
    <property type="entry name" value="Restriction endonuclease-like"/>
    <property type="match status" value="1"/>
</dbReference>
<dbReference type="EMBL" id="WBOF01000001">
    <property type="protein sequence ID" value="MQS13103.1"/>
    <property type="molecule type" value="Genomic_DNA"/>
</dbReference>
<keyword evidence="3" id="KW-1185">Reference proteome</keyword>
<dbReference type="CDD" id="cd06260">
    <property type="entry name" value="DUF820-like"/>
    <property type="match status" value="1"/>
</dbReference>
<feature type="domain" description="Putative restriction endonuclease" evidence="1">
    <location>
        <begin position="24"/>
        <end position="168"/>
    </location>
</feature>
<dbReference type="PANTHER" id="PTHR35400:SF3">
    <property type="entry name" value="SLL1072 PROTEIN"/>
    <property type="match status" value="1"/>
</dbReference>
<sequence>MSALAAEETVVNLDQQLWQAWKSMDVPEGFRAEIIEGTITLSPTGGTRHFTINRRLGQALYEYLRGTGFAPAQDGNVIAGLKVLIPDVFVAPDDTDEIEHPEGLGLLASGIPLVVETVSPGAEARKRDHVLKHRAYAAAGIPVYVIIDDYDDGGAVTILTGPDAGRRAYASSTRVPYGQEAVIPEGPAKGFVIGPDVTGERRPKS</sequence>